<dbReference type="CDD" id="cd07067">
    <property type="entry name" value="HP_PGM_like"/>
    <property type="match status" value="1"/>
</dbReference>
<dbReference type="InterPro" id="IPR029033">
    <property type="entry name" value="His_PPase_superfam"/>
</dbReference>
<comment type="caution">
    <text evidence="2">The sequence shown here is derived from an EMBL/GenBank/DDBJ whole genome shotgun (WGS) entry which is preliminary data.</text>
</comment>
<organism evidence="2 3">
    <name type="scientific">Thalassospira tepidiphila MCCC 1A03514</name>
    <dbReference type="NCBI Taxonomy" id="1177930"/>
    <lineage>
        <taxon>Bacteria</taxon>
        <taxon>Pseudomonadati</taxon>
        <taxon>Pseudomonadota</taxon>
        <taxon>Alphaproteobacteria</taxon>
        <taxon>Rhodospirillales</taxon>
        <taxon>Thalassospiraceae</taxon>
        <taxon>Thalassospira</taxon>
    </lineage>
</organism>
<gene>
    <name evidence="2" type="ORF">TH4_07945</name>
</gene>
<dbReference type="SUPFAM" id="SSF53254">
    <property type="entry name" value="Phosphoglycerate mutase-like"/>
    <property type="match status" value="1"/>
</dbReference>
<sequence>MACRYTVDHHSRNEDMKTLLLLRHAKSSWADPGRADHDRELNRRGEKAAPFMGRYLRQHELVPDLIWCSTAARAVQTLGLLGRDFATDADVIYNEDLYMASERVLLENLHHTHEDAKHVMFIGHNPGIEIFAQSLYGGGNIEAREIMARKYPTCGLAHFEFDVDHWGEITPGSGRLIDFIKVKDLQAIKISAE</sequence>
<dbReference type="PANTHER" id="PTHR47623">
    <property type="entry name" value="OS09G0287300 PROTEIN"/>
    <property type="match status" value="1"/>
</dbReference>
<protein>
    <submittedName>
        <fullName evidence="2">Phosphohistidine phosphatase</fullName>
    </submittedName>
</protein>
<dbReference type="SMART" id="SM00855">
    <property type="entry name" value="PGAM"/>
    <property type="match status" value="1"/>
</dbReference>
<dbReference type="Gene3D" id="3.40.50.1240">
    <property type="entry name" value="Phosphoglycerate mutase-like"/>
    <property type="match status" value="1"/>
</dbReference>
<dbReference type="Proteomes" id="UP000094009">
    <property type="component" value="Unassembled WGS sequence"/>
</dbReference>
<dbReference type="Pfam" id="PF00300">
    <property type="entry name" value="His_Phos_1"/>
    <property type="match status" value="1"/>
</dbReference>
<dbReference type="AlphaFoldDB" id="A0A853L0K0"/>
<dbReference type="PANTHER" id="PTHR47623:SF1">
    <property type="entry name" value="OS09G0287300 PROTEIN"/>
    <property type="match status" value="1"/>
</dbReference>
<evidence type="ECO:0000313" key="2">
    <source>
        <dbReference type="EMBL" id="OAZ10176.1"/>
    </source>
</evidence>
<accession>A0A853L0K0</accession>
<name>A0A853L0K0_9PROT</name>
<dbReference type="InterPro" id="IPR013078">
    <property type="entry name" value="His_Pase_superF_clade-1"/>
</dbReference>
<evidence type="ECO:0000313" key="3">
    <source>
        <dbReference type="Proteomes" id="UP000094009"/>
    </source>
</evidence>
<dbReference type="EMBL" id="JPVZ01000003">
    <property type="protein sequence ID" value="OAZ10176.1"/>
    <property type="molecule type" value="Genomic_DNA"/>
</dbReference>
<feature type="binding site" evidence="1">
    <location>
        <position position="73"/>
    </location>
    <ligand>
        <name>substrate</name>
    </ligand>
</feature>
<proteinExistence type="predicted"/>
<evidence type="ECO:0000256" key="1">
    <source>
        <dbReference type="PIRSR" id="PIRSR613078-2"/>
    </source>
</evidence>
<reference evidence="2 3" key="1">
    <citation type="submission" date="2014-07" db="EMBL/GenBank/DDBJ databases">
        <title>Draft genome sequence of Thalassospira tepidiphila 1-1B.</title>
        <authorList>
            <person name="Lai Q."/>
            <person name="Shao Z."/>
        </authorList>
    </citation>
    <scope>NUCLEOTIDE SEQUENCE [LARGE SCALE GENOMIC DNA]</scope>
    <source>
        <strain evidence="2 3">MCCC 1A03514</strain>
    </source>
</reference>